<dbReference type="GO" id="GO:0016020">
    <property type="term" value="C:membrane"/>
    <property type="evidence" value="ECO:0007669"/>
    <property type="project" value="UniProtKB-SubCell"/>
</dbReference>
<comment type="subcellular location">
    <subcellularLocation>
        <location evidence="1">Membrane</location>
        <topology evidence="1">Multi-pass membrane protein</topology>
    </subcellularLocation>
</comment>
<keyword evidence="5" id="KW-0472">Membrane</keyword>
<dbReference type="AlphaFoldDB" id="A0A6A6IYV2"/>
<dbReference type="GeneID" id="54584029"/>
<dbReference type="Pfam" id="PF04117">
    <property type="entry name" value="Mpv17_PMP22"/>
    <property type="match status" value="1"/>
</dbReference>
<dbReference type="Pfam" id="PF12735">
    <property type="entry name" value="IgD3_Trs65"/>
    <property type="match status" value="1"/>
</dbReference>
<evidence type="ECO:0000256" key="1">
    <source>
        <dbReference type="ARBA" id="ARBA00004141"/>
    </source>
</evidence>
<dbReference type="InterPro" id="IPR024662">
    <property type="entry name" value="Trs65"/>
</dbReference>
<protein>
    <recommendedName>
        <fullName evidence="7">Trafficking protein particle complex II-specific subunit 65 IgD3 domain-containing protein</fullName>
    </recommendedName>
</protein>
<dbReference type="PANTHER" id="PTHR28159">
    <property type="entry name" value="TRAFFICKING PROTEIN PARTICLE COMPLEX II-SPECIFIC SUBUNIT 65"/>
    <property type="match status" value="1"/>
</dbReference>
<dbReference type="Proteomes" id="UP000800094">
    <property type="component" value="Unassembled WGS sequence"/>
</dbReference>
<dbReference type="GO" id="GO:0005802">
    <property type="term" value="C:trans-Golgi network"/>
    <property type="evidence" value="ECO:0007669"/>
    <property type="project" value="TreeGrafter"/>
</dbReference>
<evidence type="ECO:0000313" key="8">
    <source>
        <dbReference type="EMBL" id="KAF2255751.1"/>
    </source>
</evidence>
<gene>
    <name evidence="8" type="ORF">BU26DRAFT_526414</name>
</gene>
<keyword evidence="4" id="KW-1133">Transmembrane helix</keyword>
<feature type="region of interest" description="Disordered" evidence="6">
    <location>
        <begin position="381"/>
        <end position="408"/>
    </location>
</feature>
<evidence type="ECO:0000256" key="4">
    <source>
        <dbReference type="ARBA" id="ARBA00022989"/>
    </source>
</evidence>
<evidence type="ECO:0000313" key="9">
    <source>
        <dbReference type="Proteomes" id="UP000800094"/>
    </source>
</evidence>
<evidence type="ECO:0000256" key="6">
    <source>
        <dbReference type="SAM" id="MobiDB-lite"/>
    </source>
</evidence>
<feature type="region of interest" description="Disordered" evidence="6">
    <location>
        <begin position="458"/>
        <end position="479"/>
    </location>
</feature>
<evidence type="ECO:0000256" key="5">
    <source>
        <dbReference type="ARBA" id="ARBA00023136"/>
    </source>
</evidence>
<dbReference type="EMBL" id="ML987189">
    <property type="protein sequence ID" value="KAF2255751.1"/>
    <property type="molecule type" value="Genomic_DNA"/>
</dbReference>
<dbReference type="GO" id="GO:0006891">
    <property type="term" value="P:intra-Golgi vesicle-mediated transport"/>
    <property type="evidence" value="ECO:0007669"/>
    <property type="project" value="InterPro"/>
</dbReference>
<name>A0A6A6IYV2_9PLEO</name>
<dbReference type="InterPro" id="IPR055420">
    <property type="entry name" value="IgD3_Trs65"/>
</dbReference>
<dbReference type="InterPro" id="IPR007248">
    <property type="entry name" value="Mpv17_PMP22"/>
</dbReference>
<dbReference type="RefSeq" id="XP_033690755.1">
    <property type="nucleotide sequence ID" value="XM_033830699.1"/>
</dbReference>
<comment type="similarity">
    <text evidence="2">Belongs to the peroxisomal membrane protein PXMP2/4 family.</text>
</comment>
<reference evidence="8" key="1">
    <citation type="journal article" date="2020" name="Stud. Mycol.">
        <title>101 Dothideomycetes genomes: a test case for predicting lifestyles and emergence of pathogens.</title>
        <authorList>
            <person name="Haridas S."/>
            <person name="Albert R."/>
            <person name="Binder M."/>
            <person name="Bloem J."/>
            <person name="Labutti K."/>
            <person name="Salamov A."/>
            <person name="Andreopoulos B."/>
            <person name="Baker S."/>
            <person name="Barry K."/>
            <person name="Bills G."/>
            <person name="Bluhm B."/>
            <person name="Cannon C."/>
            <person name="Castanera R."/>
            <person name="Culley D."/>
            <person name="Daum C."/>
            <person name="Ezra D."/>
            <person name="Gonzalez J."/>
            <person name="Henrissat B."/>
            <person name="Kuo A."/>
            <person name="Liang C."/>
            <person name="Lipzen A."/>
            <person name="Lutzoni F."/>
            <person name="Magnuson J."/>
            <person name="Mondo S."/>
            <person name="Nolan M."/>
            <person name="Ohm R."/>
            <person name="Pangilinan J."/>
            <person name="Park H.-J."/>
            <person name="Ramirez L."/>
            <person name="Alfaro M."/>
            <person name="Sun H."/>
            <person name="Tritt A."/>
            <person name="Yoshinaga Y."/>
            <person name="Zwiers L.-H."/>
            <person name="Turgeon B."/>
            <person name="Goodwin S."/>
            <person name="Spatafora J."/>
            <person name="Crous P."/>
            <person name="Grigoriev I."/>
        </authorList>
    </citation>
    <scope>NUCLEOTIDE SEQUENCE</scope>
    <source>
        <strain evidence="8">CBS 122368</strain>
    </source>
</reference>
<feature type="domain" description="Trafficking protein particle complex II-specific subunit 65 IgD3" evidence="7">
    <location>
        <begin position="392"/>
        <end position="564"/>
    </location>
</feature>
<evidence type="ECO:0000256" key="2">
    <source>
        <dbReference type="ARBA" id="ARBA00006824"/>
    </source>
</evidence>
<dbReference type="PANTHER" id="PTHR28159:SF1">
    <property type="entry name" value="TRAFFICKING PROTEIN PARTICLE COMPLEX II-SPECIFIC SUBUNIT 65"/>
    <property type="match status" value="1"/>
</dbReference>
<keyword evidence="9" id="KW-1185">Reference proteome</keyword>
<proteinExistence type="inferred from homology"/>
<sequence length="844" mass="93213">MATSPTERQPRGSAEFVECSVLEAVVPAESTIDVEDELSSWDGTSEDDSGSILPFLSQRQVLLFVFRTPLIEDTTLKSYLARLAINLEAFAFSTAPPPEPETKAPPPKELIFSETIKASNEPAIVRHEEEGSPHIYVIWKVEVFICRPRGRFHKPAVYFQPTASLKPAEKAKRSLLDDEYLPSRVPTALNLLQSFENDPVLAGIHPRLSALRISKIAPTAPVAKEMVRPIRNGQRRLFRALPALIWRIRYSKVQAAVSDMSLMASLDFEVAYITGCSISIEDIDLSLRGGHVKAIADCIDTTAVYKPGDQLTYLYKITPDLSLDGTPAFGKEGHILTLEVKAKVLVSEDCRPLITIGWQTAVDFNADLNSSLVKAAHRLSNPTAQPVKPPNPDSLPTHDTSNQEGDDATNRVINVTLTISGPPRVQVGDVFHWNVFIVNRSDKTRKLAILVLPKRKRDFDRHKPHPSTSSAGGHRGEQRDQLASAVVDENIVYAKQKNARMEAAELVCLTTDVRIGHLAPGACYTGDLKFLALSPGVLSVDAVRIVDLATNDTSDVRDLPAIVAGCRTDLFPPLTSTAHHSSAPTATMSIEGSRRRVLYTLNSRWIYGKIPLLHAAVFLLQMAAVSLLTRKFNTYYAQRPVLTTMITNAILGGIADTVAQTLTAVRQRAVRKGGPDKDDFLAIEIHELDKKNPWPPGELIPDSKKLPPPFDFERLTRFMAYGFLMAPVQHKWFGFLSRTFPITKTSAFPPALKRVAFDQLLFAPIGLACFFTFMTVAEGGGKRAVARKFQDVYVPALKANFLVWPAVQIVNFRLMPIQFQIPFVSTVGIAWTAYLSLTNSADEV</sequence>
<accession>A0A6A6IYV2</accession>
<evidence type="ECO:0000259" key="7">
    <source>
        <dbReference type="Pfam" id="PF12735"/>
    </source>
</evidence>
<keyword evidence="3" id="KW-0812">Transmembrane</keyword>
<dbReference type="GO" id="GO:1990071">
    <property type="term" value="C:TRAPPII protein complex"/>
    <property type="evidence" value="ECO:0007669"/>
    <property type="project" value="InterPro"/>
</dbReference>
<dbReference type="OrthoDB" id="5345392at2759"/>
<organism evidence="8 9">
    <name type="scientific">Trematosphaeria pertusa</name>
    <dbReference type="NCBI Taxonomy" id="390896"/>
    <lineage>
        <taxon>Eukaryota</taxon>
        <taxon>Fungi</taxon>
        <taxon>Dikarya</taxon>
        <taxon>Ascomycota</taxon>
        <taxon>Pezizomycotina</taxon>
        <taxon>Dothideomycetes</taxon>
        <taxon>Pleosporomycetidae</taxon>
        <taxon>Pleosporales</taxon>
        <taxon>Massarineae</taxon>
        <taxon>Trematosphaeriaceae</taxon>
        <taxon>Trematosphaeria</taxon>
    </lineage>
</organism>
<evidence type="ECO:0000256" key="3">
    <source>
        <dbReference type="ARBA" id="ARBA00022692"/>
    </source>
</evidence>